<dbReference type="Gene3D" id="2.40.30.10">
    <property type="entry name" value="Translation factors"/>
    <property type="match status" value="1"/>
</dbReference>
<accession>A0A2T7BER7</accession>
<dbReference type="EMBL" id="QCYK01000002">
    <property type="protein sequence ID" value="PUZ24770.1"/>
    <property type="molecule type" value="Genomic_DNA"/>
</dbReference>
<proteinExistence type="predicted"/>
<feature type="domain" description="FAD-binding FR-type" evidence="1">
    <location>
        <begin position="15"/>
        <end position="112"/>
    </location>
</feature>
<dbReference type="PROSITE" id="PS51384">
    <property type="entry name" value="FAD_FR"/>
    <property type="match status" value="1"/>
</dbReference>
<sequence>MPNIKERATAFLMNRMAQHALVTQVENLTPVLTRITFTTENHLAWRSGQHLKVEVAPYTFRDYTLASWDTLAQSATLLVHTGHQGAGADWASQLLPGDTFRFAGPAGGQHQPSTAPHLVCLGDTTALGHFHSLFLHCDLEQYFTVAIDVSRQEARELTDTLEMPVLPAPAADNLRSWLNENKLSIMNTTFYLAGETTMVLDYRNKLRSMGVQGANVKAVGFWD</sequence>
<keyword evidence="3" id="KW-1185">Reference proteome</keyword>
<evidence type="ECO:0000313" key="3">
    <source>
        <dbReference type="Proteomes" id="UP000244450"/>
    </source>
</evidence>
<dbReference type="RefSeq" id="WP_108686611.1">
    <property type="nucleotide sequence ID" value="NZ_QCYK01000002.1"/>
</dbReference>
<comment type="caution">
    <text evidence="2">The sequence shown here is derived from an EMBL/GenBank/DDBJ whole genome shotgun (WGS) entry which is preliminary data.</text>
</comment>
<dbReference type="PANTHER" id="PTHR30157:SF0">
    <property type="entry name" value="NADPH-DEPENDENT FERRIC-CHELATE REDUCTASE"/>
    <property type="match status" value="1"/>
</dbReference>
<evidence type="ECO:0000313" key="2">
    <source>
        <dbReference type="EMBL" id="PUZ24770.1"/>
    </source>
</evidence>
<dbReference type="InterPro" id="IPR017938">
    <property type="entry name" value="Riboflavin_synthase-like_b-brl"/>
</dbReference>
<dbReference type="InterPro" id="IPR013113">
    <property type="entry name" value="SIP_FAD-bd"/>
</dbReference>
<dbReference type="Gene3D" id="3.40.50.80">
    <property type="entry name" value="Nucleotide-binding domain of ferredoxin-NADP reductase (FNR) module"/>
    <property type="match status" value="1"/>
</dbReference>
<evidence type="ECO:0000259" key="1">
    <source>
        <dbReference type="PROSITE" id="PS51384"/>
    </source>
</evidence>
<dbReference type="AlphaFoldDB" id="A0A2T7BER7"/>
<dbReference type="SUPFAM" id="SSF63380">
    <property type="entry name" value="Riboflavin synthase domain-like"/>
    <property type="match status" value="1"/>
</dbReference>
<reference evidence="2 3" key="1">
    <citation type="submission" date="2018-04" db="EMBL/GenBank/DDBJ databases">
        <title>Chitinophaga fuyangensis sp. nov., isolated from soil in a chemical factory.</title>
        <authorList>
            <person name="Chen K."/>
        </authorList>
    </citation>
    <scope>NUCLEOTIDE SEQUENCE [LARGE SCALE GENOMIC DNA]</scope>
    <source>
        <strain evidence="2 3">LY-1</strain>
    </source>
</reference>
<protein>
    <recommendedName>
        <fullName evidence="1">FAD-binding FR-type domain-containing protein</fullName>
    </recommendedName>
</protein>
<dbReference type="GO" id="GO:0016491">
    <property type="term" value="F:oxidoreductase activity"/>
    <property type="evidence" value="ECO:0007669"/>
    <property type="project" value="InterPro"/>
</dbReference>
<dbReference type="OrthoDB" id="649820at2"/>
<name>A0A2T7BER7_9BACT</name>
<dbReference type="Pfam" id="PF08021">
    <property type="entry name" value="FAD_binding_9"/>
    <property type="match status" value="1"/>
</dbReference>
<gene>
    <name evidence="2" type="ORF">DCC81_10555</name>
</gene>
<organism evidence="2 3">
    <name type="scientific">Chitinophaga parva</name>
    <dbReference type="NCBI Taxonomy" id="2169414"/>
    <lineage>
        <taxon>Bacteria</taxon>
        <taxon>Pseudomonadati</taxon>
        <taxon>Bacteroidota</taxon>
        <taxon>Chitinophagia</taxon>
        <taxon>Chitinophagales</taxon>
        <taxon>Chitinophagaceae</taxon>
        <taxon>Chitinophaga</taxon>
    </lineage>
</organism>
<dbReference type="InterPro" id="IPR039374">
    <property type="entry name" value="SIP_fam"/>
</dbReference>
<dbReference type="Proteomes" id="UP000244450">
    <property type="component" value="Unassembled WGS sequence"/>
</dbReference>
<dbReference type="PANTHER" id="PTHR30157">
    <property type="entry name" value="FERRIC REDUCTASE, NADPH-DEPENDENT"/>
    <property type="match status" value="1"/>
</dbReference>
<dbReference type="InterPro" id="IPR039261">
    <property type="entry name" value="FNR_nucleotide-bd"/>
</dbReference>
<dbReference type="InterPro" id="IPR017927">
    <property type="entry name" value="FAD-bd_FR_type"/>
</dbReference>